<feature type="domain" description="RNase NYN" evidence="1">
    <location>
        <begin position="7"/>
        <end position="139"/>
    </location>
</feature>
<dbReference type="EnsemblMetazoa" id="CJA15723.2">
    <property type="protein sequence ID" value="CJA15723.2"/>
    <property type="gene ID" value="WBGene00134927"/>
</dbReference>
<keyword evidence="3" id="KW-1185">Reference proteome</keyword>
<dbReference type="EnsemblMetazoa" id="CJA15723.1">
    <property type="protein sequence ID" value="CJA15723.1"/>
    <property type="gene ID" value="WBGene00134927"/>
</dbReference>
<evidence type="ECO:0000313" key="2">
    <source>
        <dbReference type="EnsemblMetazoa" id="CJA15723.2"/>
    </source>
</evidence>
<dbReference type="InterPro" id="IPR021869">
    <property type="entry name" value="RNase_Zc3h12_NYN"/>
</dbReference>
<reference evidence="3" key="1">
    <citation type="submission" date="2010-08" db="EMBL/GenBank/DDBJ databases">
        <authorList>
            <consortium name="Caenorhabditis japonica Sequencing Consortium"/>
            <person name="Wilson R.K."/>
        </authorList>
    </citation>
    <scope>NUCLEOTIDE SEQUENCE [LARGE SCALE GENOMIC DNA]</scope>
    <source>
        <strain evidence="3">DF5081</strain>
    </source>
</reference>
<reference evidence="2" key="2">
    <citation type="submission" date="2022-06" db="UniProtKB">
        <authorList>
            <consortium name="EnsemblMetazoa"/>
        </authorList>
    </citation>
    <scope>IDENTIFICATION</scope>
    <source>
        <strain evidence="2">DF5081</strain>
    </source>
</reference>
<dbReference type="Proteomes" id="UP000005237">
    <property type="component" value="Unassembled WGS sequence"/>
</dbReference>
<dbReference type="Gene3D" id="3.40.50.11980">
    <property type="match status" value="1"/>
</dbReference>
<sequence length="179" mass="20042">MPGCVPRCIIIDGANIMHCGSIYKDNRENAQSHSIPDVAALLSLIRFFVVQDFDVFTVISRKYVSPDVTNFKAGIDELIKNDLCVITPTSNLDDVVALEFAAQVNGIVLTSDLYRDHSNSSERYARIVSQNRLNTVWSSPLPKESRNTQTRQGGHYIANKKFKFVHDNGMELNTEGPRP</sequence>
<organism evidence="2 3">
    <name type="scientific">Caenorhabditis japonica</name>
    <dbReference type="NCBI Taxonomy" id="281687"/>
    <lineage>
        <taxon>Eukaryota</taxon>
        <taxon>Metazoa</taxon>
        <taxon>Ecdysozoa</taxon>
        <taxon>Nematoda</taxon>
        <taxon>Chromadorea</taxon>
        <taxon>Rhabditida</taxon>
        <taxon>Rhabditina</taxon>
        <taxon>Rhabditomorpha</taxon>
        <taxon>Rhabditoidea</taxon>
        <taxon>Rhabditidae</taxon>
        <taxon>Peloderinae</taxon>
        <taxon>Caenorhabditis</taxon>
    </lineage>
</organism>
<dbReference type="AlphaFoldDB" id="A0A8R1I504"/>
<proteinExistence type="predicted"/>
<evidence type="ECO:0000313" key="3">
    <source>
        <dbReference type="Proteomes" id="UP000005237"/>
    </source>
</evidence>
<accession>A0A8R1I504</accession>
<evidence type="ECO:0000259" key="1">
    <source>
        <dbReference type="Pfam" id="PF11977"/>
    </source>
</evidence>
<protein>
    <submittedName>
        <fullName evidence="2">RNase NYN domain-containing protein</fullName>
    </submittedName>
</protein>
<dbReference type="Pfam" id="PF11977">
    <property type="entry name" value="RNase_Zc3h12a"/>
    <property type="match status" value="1"/>
</dbReference>
<name>A0A8R1I504_CAEJA</name>